<proteinExistence type="predicted"/>
<evidence type="ECO:0000313" key="2">
    <source>
        <dbReference type="Proteomes" id="UP001139721"/>
    </source>
</evidence>
<gene>
    <name evidence="1" type="ORF">LOX96_17155</name>
</gene>
<evidence type="ECO:0000313" key="1">
    <source>
        <dbReference type="EMBL" id="MCL9685830.1"/>
    </source>
</evidence>
<name>A0A9X2D4D2_9GAMM</name>
<dbReference type="AlphaFoldDB" id="A0A9X2D4D2"/>
<dbReference type="EMBL" id="JAJKBJ010000044">
    <property type="protein sequence ID" value="MCL9685830.1"/>
    <property type="molecule type" value="Genomic_DNA"/>
</dbReference>
<dbReference type="RefSeq" id="WP_250424703.1">
    <property type="nucleotide sequence ID" value="NZ_JAJKBJ010000044.1"/>
</dbReference>
<protein>
    <submittedName>
        <fullName evidence="1">Uncharacterized protein</fullName>
    </submittedName>
</protein>
<organism evidence="1 2">
    <name type="scientific">Legionella maioricensis</name>
    <dbReference type="NCBI Taxonomy" id="2896528"/>
    <lineage>
        <taxon>Bacteria</taxon>
        <taxon>Pseudomonadati</taxon>
        <taxon>Pseudomonadota</taxon>
        <taxon>Gammaproteobacteria</taxon>
        <taxon>Legionellales</taxon>
        <taxon>Legionellaceae</taxon>
        <taxon>Legionella</taxon>
    </lineage>
</organism>
<comment type="caution">
    <text evidence="1">The sequence shown here is derived from an EMBL/GenBank/DDBJ whole genome shotgun (WGS) entry which is preliminary data.</text>
</comment>
<keyword evidence="2" id="KW-1185">Reference proteome</keyword>
<accession>A0A9X2D4D2</accession>
<reference evidence="1" key="1">
    <citation type="submission" date="2021-11" db="EMBL/GenBank/DDBJ databases">
        <title>Legionella maioricencis sp. nov., a new species isolated from hot water samples in Mallorca.</title>
        <authorList>
            <person name="Crespi S."/>
            <person name="Drasar V."/>
            <person name="Salva-Serra F."/>
            <person name="Jaen-Luchoro D."/>
            <person name="Pineiro-Iglesias B."/>
            <person name="Aliaga F."/>
            <person name="Fernandez-Juarez V."/>
            <person name="Coll G."/>
            <person name="Moore E.R.B."/>
            <person name="Bennasar-Figueras A."/>
        </authorList>
    </citation>
    <scope>NUCLEOTIDE SEQUENCE</scope>
    <source>
        <strain evidence="1">HCPI-6</strain>
    </source>
</reference>
<sequence length="341" mass="39810">MDQNELNEKDVTRLLCDTDYLTKKYFRDPKFCMAYNKSSCSGEIIQSHIISKKYLINIARDSHVYTPVGSSYHQSGLYEFKLKGLSQACHINGFCKKHDKNLFESFENFDFVGQYNQIYALTFRAVCREYFQKLCLLDIYKKVKRGYFKKIEKTTFSSSSYFIENFKSLRSEIRDLKFIYTQLKKYNRSGIKYILMETSKIPISATGVIFPIRDATGKKIQGLNEKQLGFVYNLISLQDKSYILIATVKAFKGTYKVFMESIYNLPEDKKINFLLTYFFFNNDSIAISPEWYEGLSIDLQKKLIGLMNLQVGRYMELSEFTQLLNFATITNTSILKAKIIV</sequence>
<dbReference type="Proteomes" id="UP001139721">
    <property type="component" value="Unassembled WGS sequence"/>
</dbReference>